<evidence type="ECO:0000259" key="7">
    <source>
        <dbReference type="Pfam" id="PF12823"/>
    </source>
</evidence>
<dbReference type="RefSeq" id="WP_151167171.1">
    <property type="nucleotide sequence ID" value="NZ_WACR01000004.1"/>
</dbReference>
<dbReference type="PANTHER" id="PTHR40077:SF1">
    <property type="entry name" value="MEMBRANE PROTEIN"/>
    <property type="match status" value="1"/>
</dbReference>
<proteinExistence type="predicted"/>
<evidence type="ECO:0000256" key="4">
    <source>
        <dbReference type="ARBA" id="ARBA00022989"/>
    </source>
</evidence>
<comment type="subcellular location">
    <subcellularLocation>
        <location evidence="1">Cell membrane</location>
        <topology evidence="1">Multi-pass membrane protein</topology>
    </subcellularLocation>
</comment>
<dbReference type="OrthoDB" id="1121311at2"/>
<feature type="domain" description="DUF3817" evidence="7">
    <location>
        <begin position="8"/>
        <end position="93"/>
    </location>
</feature>
<sequence>MSKSFLVKTLRYSALLEGLSLLLLLFIAMPLKYMFDQPLMVEVVGMAHGVLFILYCVVLFGVGVKFKWFGMPLVLSFIASFIPFGTFYVDSKYFKKLNPAR</sequence>
<organism evidence="8 9">
    <name type="scientific">Salibacter halophilus</name>
    <dbReference type="NCBI Taxonomy" id="1803916"/>
    <lineage>
        <taxon>Bacteria</taxon>
        <taxon>Pseudomonadati</taxon>
        <taxon>Bacteroidota</taxon>
        <taxon>Flavobacteriia</taxon>
        <taxon>Flavobacteriales</taxon>
        <taxon>Salibacteraceae</taxon>
        <taxon>Salibacter</taxon>
    </lineage>
</organism>
<evidence type="ECO:0000256" key="6">
    <source>
        <dbReference type="SAM" id="Phobius"/>
    </source>
</evidence>
<evidence type="ECO:0000256" key="3">
    <source>
        <dbReference type="ARBA" id="ARBA00022692"/>
    </source>
</evidence>
<name>A0A6N6M7X6_9FLAO</name>
<dbReference type="PANTHER" id="PTHR40077">
    <property type="entry name" value="MEMBRANE PROTEIN-RELATED"/>
    <property type="match status" value="1"/>
</dbReference>
<accession>A0A6N6M7X6</accession>
<dbReference type="NCBIfam" id="TIGR03954">
    <property type="entry name" value="integ_memb_HG"/>
    <property type="match status" value="1"/>
</dbReference>
<feature type="transmembrane region" description="Helical" evidence="6">
    <location>
        <begin position="68"/>
        <end position="89"/>
    </location>
</feature>
<feature type="transmembrane region" description="Helical" evidence="6">
    <location>
        <begin position="12"/>
        <end position="31"/>
    </location>
</feature>
<protein>
    <submittedName>
        <fullName evidence="8">DUF3817 domain-containing protein</fullName>
    </submittedName>
</protein>
<evidence type="ECO:0000256" key="5">
    <source>
        <dbReference type="ARBA" id="ARBA00023136"/>
    </source>
</evidence>
<keyword evidence="4 6" id="KW-1133">Transmembrane helix</keyword>
<dbReference type="GO" id="GO:0005886">
    <property type="term" value="C:plasma membrane"/>
    <property type="evidence" value="ECO:0007669"/>
    <property type="project" value="UniProtKB-SubCell"/>
</dbReference>
<evidence type="ECO:0000313" key="9">
    <source>
        <dbReference type="Proteomes" id="UP000435357"/>
    </source>
</evidence>
<dbReference type="Proteomes" id="UP000435357">
    <property type="component" value="Unassembled WGS sequence"/>
</dbReference>
<comment type="caution">
    <text evidence="8">The sequence shown here is derived from an EMBL/GenBank/DDBJ whole genome shotgun (WGS) entry which is preliminary data.</text>
</comment>
<reference evidence="8 9" key="1">
    <citation type="submission" date="2019-09" db="EMBL/GenBank/DDBJ databases">
        <title>Genomes of Cryomorphaceae.</title>
        <authorList>
            <person name="Bowman J.P."/>
        </authorList>
    </citation>
    <scope>NUCLEOTIDE SEQUENCE [LARGE SCALE GENOMIC DNA]</scope>
    <source>
        <strain evidence="8 9">KCTC 52047</strain>
    </source>
</reference>
<dbReference type="Pfam" id="PF12823">
    <property type="entry name" value="DUF3817"/>
    <property type="match status" value="1"/>
</dbReference>
<keyword evidence="5 6" id="KW-0472">Membrane</keyword>
<keyword evidence="9" id="KW-1185">Reference proteome</keyword>
<gene>
    <name evidence="8" type="ORF">F3059_05710</name>
</gene>
<evidence type="ECO:0000256" key="1">
    <source>
        <dbReference type="ARBA" id="ARBA00004651"/>
    </source>
</evidence>
<evidence type="ECO:0000256" key="2">
    <source>
        <dbReference type="ARBA" id="ARBA00022475"/>
    </source>
</evidence>
<keyword evidence="2" id="KW-1003">Cell membrane</keyword>
<dbReference type="InterPro" id="IPR023845">
    <property type="entry name" value="DUF3817_TM"/>
</dbReference>
<evidence type="ECO:0000313" key="8">
    <source>
        <dbReference type="EMBL" id="KAB1064851.1"/>
    </source>
</evidence>
<dbReference type="EMBL" id="WACR01000004">
    <property type="protein sequence ID" value="KAB1064851.1"/>
    <property type="molecule type" value="Genomic_DNA"/>
</dbReference>
<feature type="transmembrane region" description="Helical" evidence="6">
    <location>
        <begin position="43"/>
        <end position="62"/>
    </location>
</feature>
<dbReference type="AlphaFoldDB" id="A0A6N6M7X6"/>
<keyword evidence="3 6" id="KW-0812">Transmembrane</keyword>